<feature type="compositionally biased region" description="Basic and acidic residues" evidence="3">
    <location>
        <begin position="599"/>
        <end position="608"/>
    </location>
</feature>
<feature type="compositionally biased region" description="Basic and acidic residues" evidence="3">
    <location>
        <begin position="561"/>
        <end position="580"/>
    </location>
</feature>
<comment type="similarity">
    <text evidence="1">Belongs to the OPA3 family.</text>
</comment>
<feature type="compositionally biased region" description="Basic and acidic residues" evidence="3">
    <location>
        <begin position="42"/>
        <end position="54"/>
    </location>
</feature>
<proteinExistence type="inferred from homology"/>
<feature type="compositionally biased region" description="Basic and acidic residues" evidence="3">
    <location>
        <begin position="72"/>
        <end position="99"/>
    </location>
</feature>
<dbReference type="WBParaSite" id="L893_g22500.t1">
    <property type="protein sequence ID" value="L893_g22500.t1"/>
    <property type="gene ID" value="L893_g22500"/>
</dbReference>
<feature type="region of interest" description="Disordered" evidence="3">
    <location>
        <begin position="559"/>
        <end position="608"/>
    </location>
</feature>
<evidence type="ECO:0000256" key="2">
    <source>
        <dbReference type="ARBA" id="ARBA00023054"/>
    </source>
</evidence>
<name>A0A1I7Z4G2_9BILA</name>
<accession>A0A1I7Z4G2</accession>
<evidence type="ECO:0000256" key="3">
    <source>
        <dbReference type="SAM" id="MobiDB-lite"/>
    </source>
</evidence>
<evidence type="ECO:0000256" key="1">
    <source>
        <dbReference type="ARBA" id="ARBA00007584"/>
    </source>
</evidence>
<dbReference type="Proteomes" id="UP000095287">
    <property type="component" value="Unplaced"/>
</dbReference>
<sequence>MDSNTTRILALCREQRPLALTAIFTIVLPAGIQKAPPSPTEYKQDDPRENRSESRLFLSERVSYASTENEQDEPRVNTESSTSEKKERGEKESKRSEWSLHRSDDYRSLAVNFFFVPTPVMPPSSVSLYHLTRQRQYLILNGVFRGPHDKMMDQIPFVVVLVASHNDIQQTLESKAIVHSTPLPFLGAASQSSCRSLMQQGLSSLFHAYVCYEDADQAGGTPSPCILIWLSRSLEVRSVVAFSPSRASPIPIPCPLILYIQVEHTRHVGRRGSAELPLHFLTPWPKGTKADFFAPRFLYNPTGAVGERFPTLLPDQQAERVEPSQDHREKTTRGAFFKVRQDREHQYPHGLRPNPQRLRIRQLHLARSPEEGGYKAVSIVVFNHYFPNCVCFLRLVLSQTMSIALLEAAYIFAKQMSKPLSDYVMRYGKNNPAIRNRVLIPMGTKIANVVTMVQMKKIGMGRPSTLPEVTEPVALERASEVVQQAVIFTYSLGLYVIYYGITTMIEQKKAKTHEENEVKKNSDFEARILAKVDRQLSSAFYALHQFKKALYLVRGHLQAPKRQEKNPRKKEQEVSQKDEVQILSPSKSKLIGTPGRFRRSGEHQPEEK</sequence>
<reference evidence="5" key="1">
    <citation type="submission" date="2016-11" db="UniProtKB">
        <authorList>
            <consortium name="WormBaseParasite"/>
        </authorList>
    </citation>
    <scope>IDENTIFICATION</scope>
</reference>
<dbReference type="GO" id="GO:0005739">
    <property type="term" value="C:mitochondrion"/>
    <property type="evidence" value="ECO:0007669"/>
    <property type="project" value="TreeGrafter"/>
</dbReference>
<dbReference type="GO" id="GO:0019216">
    <property type="term" value="P:regulation of lipid metabolic process"/>
    <property type="evidence" value="ECO:0007669"/>
    <property type="project" value="TreeGrafter"/>
</dbReference>
<feature type="region of interest" description="Disordered" evidence="3">
    <location>
        <begin position="32"/>
        <end position="99"/>
    </location>
</feature>
<dbReference type="Pfam" id="PF07047">
    <property type="entry name" value="OPA3"/>
    <property type="match status" value="1"/>
</dbReference>
<protein>
    <submittedName>
        <fullName evidence="5">Endoplasmic reticulum transmembrane protein</fullName>
    </submittedName>
</protein>
<keyword evidence="4" id="KW-1185">Reference proteome</keyword>
<dbReference type="InterPro" id="IPR010754">
    <property type="entry name" value="OPA3-like"/>
</dbReference>
<evidence type="ECO:0000313" key="4">
    <source>
        <dbReference type="Proteomes" id="UP000095287"/>
    </source>
</evidence>
<dbReference type="PANTHER" id="PTHR12499">
    <property type="entry name" value="OPTIC ATROPHY 3 PROTEIN OPA3"/>
    <property type="match status" value="1"/>
</dbReference>
<keyword evidence="2" id="KW-0175">Coiled coil</keyword>
<organism evidence="4 5">
    <name type="scientific">Steinernema glaseri</name>
    <dbReference type="NCBI Taxonomy" id="37863"/>
    <lineage>
        <taxon>Eukaryota</taxon>
        <taxon>Metazoa</taxon>
        <taxon>Ecdysozoa</taxon>
        <taxon>Nematoda</taxon>
        <taxon>Chromadorea</taxon>
        <taxon>Rhabditida</taxon>
        <taxon>Tylenchina</taxon>
        <taxon>Panagrolaimomorpha</taxon>
        <taxon>Strongyloidoidea</taxon>
        <taxon>Steinernematidae</taxon>
        <taxon>Steinernema</taxon>
    </lineage>
</organism>
<dbReference type="PANTHER" id="PTHR12499:SF0">
    <property type="entry name" value="OPTIC ATROPHY 3 PROTEIN"/>
    <property type="match status" value="1"/>
</dbReference>
<dbReference type="AlphaFoldDB" id="A0A1I7Z4G2"/>
<evidence type="ECO:0000313" key="5">
    <source>
        <dbReference type="WBParaSite" id="L893_g22500.t1"/>
    </source>
</evidence>